<protein>
    <submittedName>
        <fullName evidence="2">Uncharacterized protein</fullName>
    </submittedName>
</protein>
<evidence type="ECO:0000313" key="2">
    <source>
        <dbReference type="EMBL" id="KAJ1967763.1"/>
    </source>
</evidence>
<proteinExistence type="predicted"/>
<organism evidence="2 3">
    <name type="scientific">Dispira parvispora</name>
    <dbReference type="NCBI Taxonomy" id="1520584"/>
    <lineage>
        <taxon>Eukaryota</taxon>
        <taxon>Fungi</taxon>
        <taxon>Fungi incertae sedis</taxon>
        <taxon>Zoopagomycota</taxon>
        <taxon>Kickxellomycotina</taxon>
        <taxon>Dimargaritomycetes</taxon>
        <taxon>Dimargaritales</taxon>
        <taxon>Dimargaritaceae</taxon>
        <taxon>Dispira</taxon>
    </lineage>
</organism>
<name>A0A9W8ARV1_9FUNG</name>
<sequence length="191" mass="20905">MPPRPTYAAVLSRPPSPVGMDMTESTMSTHIHPTPPPRPRQTPQPPPQDSMVDEDIPSIHPSIHPTATQAPKRHLPPPHTSTRKRRMATPATAAIRKYQEDHPEMGLPMLRVNLPASAIGRIPALQQHLAEIWPLPNSPHHPYQPPAVAQISSHPAYVGVNVRTLADLIDLTASPLPYGGTVHHWHSSSGQ</sequence>
<accession>A0A9W8ARV1</accession>
<dbReference type="EMBL" id="JANBPY010000285">
    <property type="protein sequence ID" value="KAJ1967763.1"/>
    <property type="molecule type" value="Genomic_DNA"/>
</dbReference>
<reference evidence="2" key="1">
    <citation type="submission" date="2022-07" db="EMBL/GenBank/DDBJ databases">
        <title>Phylogenomic reconstructions and comparative analyses of Kickxellomycotina fungi.</title>
        <authorList>
            <person name="Reynolds N.K."/>
            <person name="Stajich J.E."/>
            <person name="Barry K."/>
            <person name="Grigoriev I.V."/>
            <person name="Crous P."/>
            <person name="Smith M.E."/>
        </authorList>
    </citation>
    <scope>NUCLEOTIDE SEQUENCE</scope>
    <source>
        <strain evidence="2">RSA 1196</strain>
    </source>
</reference>
<keyword evidence="3" id="KW-1185">Reference proteome</keyword>
<comment type="caution">
    <text evidence="2">The sequence shown here is derived from an EMBL/GenBank/DDBJ whole genome shotgun (WGS) entry which is preliminary data.</text>
</comment>
<feature type="non-terminal residue" evidence="2">
    <location>
        <position position="191"/>
    </location>
</feature>
<feature type="compositionally biased region" description="Basic residues" evidence="1">
    <location>
        <begin position="71"/>
        <end position="87"/>
    </location>
</feature>
<feature type="region of interest" description="Disordered" evidence="1">
    <location>
        <begin position="1"/>
        <end position="90"/>
    </location>
</feature>
<dbReference type="AlphaFoldDB" id="A0A9W8ARV1"/>
<evidence type="ECO:0000256" key="1">
    <source>
        <dbReference type="SAM" id="MobiDB-lite"/>
    </source>
</evidence>
<dbReference type="OrthoDB" id="10510465at2759"/>
<gene>
    <name evidence="2" type="ORF">IWQ62_001648</name>
</gene>
<evidence type="ECO:0000313" key="3">
    <source>
        <dbReference type="Proteomes" id="UP001150925"/>
    </source>
</evidence>
<dbReference type="Proteomes" id="UP001150925">
    <property type="component" value="Unassembled WGS sequence"/>
</dbReference>
<feature type="compositionally biased region" description="Pro residues" evidence="1">
    <location>
        <begin position="33"/>
        <end position="48"/>
    </location>
</feature>